<keyword evidence="4 9" id="KW-0812">Transmembrane</keyword>
<keyword evidence="5 9" id="KW-1133">Transmembrane helix</keyword>
<keyword evidence="7" id="KW-0046">Antibiotic resistance</keyword>
<feature type="transmembrane region" description="Helical" evidence="9">
    <location>
        <begin position="334"/>
        <end position="353"/>
    </location>
</feature>
<evidence type="ECO:0000256" key="5">
    <source>
        <dbReference type="ARBA" id="ARBA00022989"/>
    </source>
</evidence>
<dbReference type="Gene3D" id="1.20.1720.10">
    <property type="entry name" value="Multidrug resistance protein D"/>
    <property type="match status" value="1"/>
</dbReference>
<feature type="compositionally biased region" description="Basic and acidic residues" evidence="8">
    <location>
        <begin position="508"/>
        <end position="523"/>
    </location>
</feature>
<evidence type="ECO:0000256" key="3">
    <source>
        <dbReference type="ARBA" id="ARBA00022475"/>
    </source>
</evidence>
<organism evidence="11 12">
    <name type="scientific">Streptomyces griseus subsp. griseus (strain JCM 4626 / CBS 651.72 / NBRC 13350 / KCC S-0626 / ISP 5235)</name>
    <dbReference type="NCBI Taxonomy" id="455632"/>
    <lineage>
        <taxon>Bacteria</taxon>
        <taxon>Bacillati</taxon>
        <taxon>Actinomycetota</taxon>
        <taxon>Actinomycetes</taxon>
        <taxon>Kitasatosporales</taxon>
        <taxon>Streptomycetaceae</taxon>
        <taxon>Streptomyces</taxon>
    </lineage>
</organism>
<dbReference type="InterPro" id="IPR020846">
    <property type="entry name" value="MFS_dom"/>
</dbReference>
<feature type="transmembrane region" description="Helical" evidence="9">
    <location>
        <begin position="476"/>
        <end position="495"/>
    </location>
</feature>
<dbReference type="SUPFAM" id="SSF103473">
    <property type="entry name" value="MFS general substrate transporter"/>
    <property type="match status" value="1"/>
</dbReference>
<dbReference type="InterPro" id="IPR001958">
    <property type="entry name" value="Tet-R_TetA/multi-R_MdtG-like"/>
</dbReference>
<evidence type="ECO:0000256" key="2">
    <source>
        <dbReference type="ARBA" id="ARBA00022448"/>
    </source>
</evidence>
<dbReference type="GO" id="GO:0005886">
    <property type="term" value="C:plasma membrane"/>
    <property type="evidence" value="ECO:0007669"/>
    <property type="project" value="UniProtKB-SubCell"/>
</dbReference>
<dbReference type="RefSeq" id="WP_012379594.1">
    <property type="nucleotide sequence ID" value="NC_010572.1"/>
</dbReference>
<dbReference type="Gene3D" id="1.20.1250.20">
    <property type="entry name" value="MFS general substrate transporter like domains"/>
    <property type="match status" value="1"/>
</dbReference>
<feature type="transmembrane region" description="Helical" evidence="9">
    <location>
        <begin position="269"/>
        <end position="290"/>
    </location>
</feature>
<keyword evidence="6 9" id="KW-0472">Membrane</keyword>
<dbReference type="PRINTS" id="PR01035">
    <property type="entry name" value="TCRTETA"/>
</dbReference>
<evidence type="ECO:0000256" key="4">
    <source>
        <dbReference type="ARBA" id="ARBA00022692"/>
    </source>
</evidence>
<dbReference type="PANTHER" id="PTHR42718:SF47">
    <property type="entry name" value="METHYL VIOLOGEN RESISTANCE PROTEIN SMVA"/>
    <property type="match status" value="1"/>
</dbReference>
<evidence type="ECO:0000256" key="9">
    <source>
        <dbReference type="SAM" id="Phobius"/>
    </source>
</evidence>
<dbReference type="HOGENOM" id="CLU_000960_28_2_11"/>
<feature type="transmembrane region" description="Helical" evidence="9">
    <location>
        <begin position="406"/>
        <end position="423"/>
    </location>
</feature>
<feature type="transmembrane region" description="Helical" evidence="9">
    <location>
        <begin position="107"/>
        <end position="128"/>
    </location>
</feature>
<proteinExistence type="predicted"/>
<feature type="transmembrane region" description="Helical" evidence="9">
    <location>
        <begin position="82"/>
        <end position="101"/>
    </location>
</feature>
<feature type="transmembrane region" description="Helical" evidence="9">
    <location>
        <begin position="359"/>
        <end position="385"/>
    </location>
</feature>
<reference evidence="12" key="1">
    <citation type="journal article" date="2008" name="J. Bacteriol.">
        <title>Genome sequence of the streptomycin-producing microorganism Streptomyces griseus IFO 13350.</title>
        <authorList>
            <person name="Ohnishi Y."/>
            <person name="Ishikawa J."/>
            <person name="Hara H."/>
            <person name="Suzuki H."/>
            <person name="Ikenoya M."/>
            <person name="Ikeda H."/>
            <person name="Yamashita A."/>
            <person name="Hattori M."/>
            <person name="Horinouchi S."/>
        </authorList>
    </citation>
    <scope>NUCLEOTIDE SEQUENCE [LARGE SCALE GENOMIC DNA]</scope>
    <source>
        <strain evidence="12">JCM 4626 / NBRC 13350</strain>
    </source>
</reference>
<dbReference type="GO" id="GO:0022857">
    <property type="term" value="F:transmembrane transporter activity"/>
    <property type="evidence" value="ECO:0007669"/>
    <property type="project" value="InterPro"/>
</dbReference>
<keyword evidence="2" id="KW-0813">Transport</keyword>
<dbReference type="eggNOG" id="COG0477">
    <property type="taxonomic scope" value="Bacteria"/>
</dbReference>
<evidence type="ECO:0000256" key="7">
    <source>
        <dbReference type="ARBA" id="ARBA00023251"/>
    </source>
</evidence>
<name>B1W567_STRGG</name>
<evidence type="ECO:0000259" key="10">
    <source>
        <dbReference type="PROSITE" id="PS50850"/>
    </source>
</evidence>
<dbReference type="PANTHER" id="PTHR42718">
    <property type="entry name" value="MAJOR FACILITATOR SUPERFAMILY MULTIDRUG TRANSPORTER MFSC"/>
    <property type="match status" value="1"/>
</dbReference>
<protein>
    <submittedName>
        <fullName evidence="11">Permease of the major facilitator superfamily</fullName>
    </submittedName>
</protein>
<dbReference type="Pfam" id="PF07690">
    <property type="entry name" value="MFS_1"/>
    <property type="match status" value="1"/>
</dbReference>
<dbReference type="PROSITE" id="PS50850">
    <property type="entry name" value="MFS"/>
    <property type="match status" value="1"/>
</dbReference>
<feature type="transmembrane region" description="Helical" evidence="9">
    <location>
        <begin position="17"/>
        <end position="38"/>
    </location>
</feature>
<feature type="transmembrane region" description="Helical" evidence="9">
    <location>
        <begin position="53"/>
        <end position="70"/>
    </location>
</feature>
<feature type="transmembrane region" description="Helical" evidence="9">
    <location>
        <begin position="202"/>
        <end position="219"/>
    </location>
</feature>
<evidence type="ECO:0000256" key="8">
    <source>
        <dbReference type="SAM" id="MobiDB-lite"/>
    </source>
</evidence>
<gene>
    <name evidence="11" type="ordered locus">SGR_3032</name>
</gene>
<dbReference type="PATRIC" id="fig|455632.4.peg.3094"/>
<feature type="transmembrane region" description="Helical" evidence="9">
    <location>
        <begin position="166"/>
        <end position="190"/>
    </location>
</feature>
<evidence type="ECO:0000313" key="12">
    <source>
        <dbReference type="Proteomes" id="UP000001685"/>
    </source>
</evidence>
<dbReference type="CDD" id="cd17321">
    <property type="entry name" value="MFS_MMR_MDR_like"/>
    <property type="match status" value="1"/>
</dbReference>
<feature type="region of interest" description="Disordered" evidence="8">
    <location>
        <begin position="503"/>
        <end position="535"/>
    </location>
</feature>
<comment type="subcellular location">
    <subcellularLocation>
        <location evidence="1">Cell membrane</location>
        <topology evidence="1">Multi-pass membrane protein</topology>
    </subcellularLocation>
</comment>
<evidence type="ECO:0000256" key="6">
    <source>
        <dbReference type="ARBA" id="ARBA00023136"/>
    </source>
</evidence>
<evidence type="ECO:0000313" key="11">
    <source>
        <dbReference type="EMBL" id="BAG19861.1"/>
    </source>
</evidence>
<evidence type="ECO:0000256" key="1">
    <source>
        <dbReference type="ARBA" id="ARBA00004651"/>
    </source>
</evidence>
<dbReference type="GO" id="GO:0046677">
    <property type="term" value="P:response to antibiotic"/>
    <property type="evidence" value="ECO:0007669"/>
    <property type="project" value="UniProtKB-KW"/>
</dbReference>
<feature type="transmembrane region" description="Helical" evidence="9">
    <location>
        <begin position="305"/>
        <end position="327"/>
    </location>
</feature>
<sequence>MRTTTVGGAGAREWGGLAVLALPTVLLGLDVTVLYLALPSLAEELRPSGTQELWIMDAYGFLIAGFLLTMGTLGDRIGRRRLLMIGAAAFGAVSVLAAWSTSAELLIVARAALGIAGATLMPSTLALISNMFADQRQRSLAIGVWATSFALGMALGPVVGGALLDHFWWGSVFLLAVPVAIVLLVAAPVLIPEYRAPRSGPFDLPGVALSLAAILPVVYAVKRFAEDGPGGPALVAAVIGVVFAVLFVRRQAGLANPLLDVRLFADRTFSAALSVLLVGLVGVGGSMLLITQQLQFVEGLPPVEAGLWMGPPALLMFLAAIGSPLVARRVPPGIVVAATLALSTAGYVLLALVDASDGLALMVIGFGLVYLGLGAIAALGTDLVVGAAPAEKAGSASAMSETVQELGLALGVAVLGSLATAVYRDRIDDAMPAGVPPEVAEVAGDSLAGAVSSAQRMPDGWLDHAREAATSGMNTAMIVAAVCTLLLSFVSAVVLRRVGVIGGTAPEPEGRAPEPDRNARGADGDDPAETALSGG</sequence>
<dbReference type="InterPro" id="IPR011701">
    <property type="entry name" value="MFS"/>
</dbReference>
<dbReference type="KEGG" id="sgr:SGR_3032"/>
<feature type="transmembrane region" description="Helical" evidence="9">
    <location>
        <begin position="231"/>
        <end position="248"/>
    </location>
</feature>
<dbReference type="Proteomes" id="UP000001685">
    <property type="component" value="Chromosome"/>
</dbReference>
<feature type="transmembrane region" description="Helical" evidence="9">
    <location>
        <begin position="140"/>
        <end position="160"/>
    </location>
</feature>
<dbReference type="EMBL" id="AP009493">
    <property type="protein sequence ID" value="BAG19861.1"/>
    <property type="molecule type" value="Genomic_DNA"/>
</dbReference>
<keyword evidence="3" id="KW-1003">Cell membrane</keyword>
<feature type="domain" description="Major facilitator superfamily (MFS) profile" evidence="10">
    <location>
        <begin position="16"/>
        <end position="499"/>
    </location>
</feature>
<accession>B1W567</accession>
<dbReference type="InterPro" id="IPR036259">
    <property type="entry name" value="MFS_trans_sf"/>
</dbReference>
<dbReference type="AlphaFoldDB" id="B1W567"/>